<evidence type="ECO:0000259" key="1">
    <source>
        <dbReference type="PROSITE" id="PS51707"/>
    </source>
</evidence>
<dbReference type="PANTHER" id="PTHR14586:SF1">
    <property type="entry name" value="THIAMINE-TRIPHOSPHATASE"/>
    <property type="match status" value="1"/>
</dbReference>
<name>R7QDE9_CHOCR</name>
<dbReference type="PROSITE" id="PS51707">
    <property type="entry name" value="CYTH"/>
    <property type="match status" value="1"/>
</dbReference>
<dbReference type="GO" id="GO:0000287">
    <property type="term" value="F:magnesium ion binding"/>
    <property type="evidence" value="ECO:0007669"/>
    <property type="project" value="TreeGrafter"/>
</dbReference>
<dbReference type="InterPro" id="IPR039582">
    <property type="entry name" value="THTPA"/>
</dbReference>
<dbReference type="SMART" id="SM01118">
    <property type="entry name" value="CYTH"/>
    <property type="match status" value="1"/>
</dbReference>
<dbReference type="STRING" id="2769.R7QDE9"/>
<dbReference type="KEGG" id="ccp:CHC_T00004517001"/>
<dbReference type="Proteomes" id="UP000012073">
    <property type="component" value="Unassembled WGS sequence"/>
</dbReference>
<organism evidence="2 3">
    <name type="scientific">Chondrus crispus</name>
    <name type="common">Carrageen Irish moss</name>
    <name type="synonym">Polymorpha crispa</name>
    <dbReference type="NCBI Taxonomy" id="2769"/>
    <lineage>
        <taxon>Eukaryota</taxon>
        <taxon>Rhodophyta</taxon>
        <taxon>Florideophyceae</taxon>
        <taxon>Rhodymeniophycidae</taxon>
        <taxon>Gigartinales</taxon>
        <taxon>Gigartinaceae</taxon>
        <taxon>Chondrus</taxon>
    </lineage>
</organism>
<dbReference type="Pfam" id="PF01928">
    <property type="entry name" value="CYTH"/>
    <property type="match status" value="1"/>
</dbReference>
<dbReference type="Gramene" id="CDF36099">
    <property type="protein sequence ID" value="CDF36099"/>
    <property type="gene ID" value="CHC_T00004517001"/>
</dbReference>
<reference evidence="3" key="1">
    <citation type="journal article" date="2013" name="Proc. Natl. Acad. Sci. U.S.A.">
        <title>Genome structure and metabolic features in the red seaweed Chondrus crispus shed light on evolution of the Archaeplastida.</title>
        <authorList>
            <person name="Collen J."/>
            <person name="Porcel B."/>
            <person name="Carre W."/>
            <person name="Ball S.G."/>
            <person name="Chaparro C."/>
            <person name="Tonon T."/>
            <person name="Barbeyron T."/>
            <person name="Michel G."/>
            <person name="Noel B."/>
            <person name="Valentin K."/>
            <person name="Elias M."/>
            <person name="Artiguenave F."/>
            <person name="Arun A."/>
            <person name="Aury J.M."/>
            <person name="Barbosa-Neto J.F."/>
            <person name="Bothwell J.H."/>
            <person name="Bouget F.Y."/>
            <person name="Brillet L."/>
            <person name="Cabello-Hurtado F."/>
            <person name="Capella-Gutierrez S."/>
            <person name="Charrier B."/>
            <person name="Cladiere L."/>
            <person name="Cock J.M."/>
            <person name="Coelho S.M."/>
            <person name="Colleoni C."/>
            <person name="Czjzek M."/>
            <person name="Da Silva C."/>
            <person name="Delage L."/>
            <person name="Denoeud F."/>
            <person name="Deschamps P."/>
            <person name="Dittami S.M."/>
            <person name="Gabaldon T."/>
            <person name="Gachon C.M."/>
            <person name="Groisillier A."/>
            <person name="Herve C."/>
            <person name="Jabbari K."/>
            <person name="Katinka M."/>
            <person name="Kloareg B."/>
            <person name="Kowalczyk N."/>
            <person name="Labadie K."/>
            <person name="Leblanc C."/>
            <person name="Lopez P.J."/>
            <person name="McLachlan D.H."/>
            <person name="Meslet-Cladiere L."/>
            <person name="Moustafa A."/>
            <person name="Nehr Z."/>
            <person name="Nyvall Collen P."/>
            <person name="Panaud O."/>
            <person name="Partensky F."/>
            <person name="Poulain J."/>
            <person name="Rensing S.A."/>
            <person name="Rousvoal S."/>
            <person name="Samson G."/>
            <person name="Symeonidi A."/>
            <person name="Weissenbach J."/>
            <person name="Zambounis A."/>
            <person name="Wincker P."/>
            <person name="Boyen C."/>
        </authorList>
    </citation>
    <scope>NUCLEOTIDE SEQUENCE [LARGE SCALE GENOMIC DNA]</scope>
    <source>
        <strain evidence="3">cv. Stackhouse</strain>
    </source>
</reference>
<dbReference type="RefSeq" id="XP_005715918.1">
    <property type="nucleotide sequence ID" value="XM_005715861.1"/>
</dbReference>
<dbReference type="EMBL" id="HG001759">
    <property type="protein sequence ID" value="CDF36099.1"/>
    <property type="molecule type" value="Genomic_DNA"/>
</dbReference>
<dbReference type="InterPro" id="IPR023577">
    <property type="entry name" value="CYTH_domain"/>
</dbReference>
<dbReference type="Gene3D" id="2.40.320.10">
    <property type="entry name" value="Hypothetical Protein Pfu-838710-001"/>
    <property type="match status" value="1"/>
</dbReference>
<dbReference type="GeneID" id="17323628"/>
<dbReference type="AlphaFoldDB" id="R7QDE9"/>
<sequence>MIAFLIQLPPSYVYDFARGPFFQLTSTKLPNVRLSRLRTRYLCMKMIEVERKFRVSPEVRSELEQRCSSRCLVKLKDCYWCEDLALEDKWLRQRNGTWELKIPIVQRRIRTPGTTVYRELVEPTLWKELSQFKTDIENLPPYATIHTERTKLHCVWDSRQIEVVLDSCTADDGFQYSIGELEILVEQESQVEDAAAALDRFAQSLKLKAQSHSDGKLIAYLKEKNGTLYNALAVKGLV</sequence>
<dbReference type="InterPro" id="IPR033469">
    <property type="entry name" value="CYTH-like_dom_sf"/>
</dbReference>
<dbReference type="PhylomeDB" id="R7QDE9"/>
<feature type="domain" description="CYTH" evidence="1">
    <location>
        <begin position="46"/>
        <end position="224"/>
    </location>
</feature>
<evidence type="ECO:0000313" key="3">
    <source>
        <dbReference type="Proteomes" id="UP000012073"/>
    </source>
</evidence>
<dbReference type="GO" id="GO:0042357">
    <property type="term" value="P:thiamine diphosphate metabolic process"/>
    <property type="evidence" value="ECO:0007669"/>
    <property type="project" value="TreeGrafter"/>
</dbReference>
<proteinExistence type="predicted"/>
<dbReference type="GO" id="GO:0050333">
    <property type="term" value="F:thiamine triphosphate phosphatase activity"/>
    <property type="evidence" value="ECO:0007669"/>
    <property type="project" value="InterPro"/>
</dbReference>
<dbReference type="PANTHER" id="PTHR14586">
    <property type="entry name" value="THIAMINE-TRIPHOSPHATASE"/>
    <property type="match status" value="1"/>
</dbReference>
<dbReference type="SUPFAM" id="SSF55154">
    <property type="entry name" value="CYTH-like phosphatases"/>
    <property type="match status" value="1"/>
</dbReference>
<accession>R7QDE9</accession>
<protein>
    <recommendedName>
        <fullName evidence="1">CYTH domain-containing protein</fullName>
    </recommendedName>
</protein>
<dbReference type="OrthoDB" id="442176at2759"/>
<keyword evidence="3" id="KW-1185">Reference proteome</keyword>
<evidence type="ECO:0000313" key="2">
    <source>
        <dbReference type="EMBL" id="CDF36099.1"/>
    </source>
</evidence>
<gene>
    <name evidence="2" type="ORF">CHC_T00004517001</name>
</gene>